<keyword evidence="1" id="KW-0812">Transmembrane</keyword>
<feature type="transmembrane region" description="Helical" evidence="1">
    <location>
        <begin position="47"/>
        <end position="65"/>
    </location>
</feature>
<protein>
    <submittedName>
        <fullName evidence="2">Uncharacterized protein</fullName>
    </submittedName>
</protein>
<dbReference type="Proteomes" id="UP000281813">
    <property type="component" value="Unassembled WGS sequence"/>
</dbReference>
<keyword evidence="3" id="KW-1185">Reference proteome</keyword>
<organism evidence="2 3">
    <name type="scientific">Oceanobacillus bengalensis</name>
    <dbReference type="NCBI Taxonomy" id="1435466"/>
    <lineage>
        <taxon>Bacteria</taxon>
        <taxon>Bacillati</taxon>
        <taxon>Bacillota</taxon>
        <taxon>Bacilli</taxon>
        <taxon>Bacillales</taxon>
        <taxon>Bacillaceae</taxon>
        <taxon>Oceanobacillus</taxon>
    </lineage>
</organism>
<dbReference type="EMBL" id="RBZO01000023">
    <property type="protein sequence ID" value="RKQ14117.1"/>
    <property type="molecule type" value="Genomic_DNA"/>
</dbReference>
<sequence>MNLKENIKWQDEEFILAIVHVIDIRWENWVIFLKILLSKFSVSQDNVSILIIFLSFILYLYNRFVKWFV</sequence>
<keyword evidence="1" id="KW-0472">Membrane</keyword>
<comment type="caution">
    <text evidence="2">The sequence shown here is derived from an EMBL/GenBank/DDBJ whole genome shotgun (WGS) entry which is preliminary data.</text>
</comment>
<reference evidence="2 3" key="1">
    <citation type="journal article" date="2015" name="Antonie Van Leeuwenhoek">
        <title>Oceanobacillus bengalensis sp. nov., a bacterium isolated from seawater of the Bay of Bengal.</title>
        <authorList>
            <person name="Yongchang O."/>
            <person name="Xiang W."/>
            <person name="Wang G."/>
        </authorList>
    </citation>
    <scope>NUCLEOTIDE SEQUENCE [LARGE SCALE GENOMIC DNA]</scope>
    <source>
        <strain evidence="2 3">MCCC 1K00260</strain>
    </source>
</reference>
<proteinExistence type="predicted"/>
<evidence type="ECO:0000256" key="1">
    <source>
        <dbReference type="SAM" id="Phobius"/>
    </source>
</evidence>
<evidence type="ECO:0000313" key="3">
    <source>
        <dbReference type="Proteomes" id="UP000281813"/>
    </source>
</evidence>
<keyword evidence="1" id="KW-1133">Transmembrane helix</keyword>
<dbReference type="AlphaFoldDB" id="A0A494YWP0"/>
<accession>A0A494YWP0</accession>
<evidence type="ECO:0000313" key="2">
    <source>
        <dbReference type="EMBL" id="RKQ14117.1"/>
    </source>
</evidence>
<gene>
    <name evidence="2" type="ORF">D8M05_13855</name>
</gene>
<name>A0A494YWP0_9BACI</name>